<name>A0A8S5MUP7_9CAUD</name>
<accession>A0A8S5MUP7</accession>
<sequence>MISVSVLFVLKTYASKPSLVLLDVPTPKTVTPGTEVMGVSETCAFSLNGFGNVTRFDVGSFGFGVIVTLPA</sequence>
<reference evidence="1" key="1">
    <citation type="journal article" date="2021" name="Proc. Natl. Acad. Sci. U.S.A.">
        <title>A Catalog of Tens of Thousands of Viruses from Human Metagenomes Reveals Hidden Associations with Chronic Diseases.</title>
        <authorList>
            <person name="Tisza M.J."/>
            <person name="Buck C.B."/>
        </authorList>
    </citation>
    <scope>NUCLEOTIDE SEQUENCE</scope>
    <source>
        <strain evidence="1">CtGyV19</strain>
    </source>
</reference>
<dbReference type="EMBL" id="BK014994">
    <property type="protein sequence ID" value="DAD86117.1"/>
    <property type="molecule type" value="Genomic_DNA"/>
</dbReference>
<evidence type="ECO:0000313" key="1">
    <source>
        <dbReference type="EMBL" id="DAD86117.1"/>
    </source>
</evidence>
<protein>
    <submittedName>
        <fullName evidence="1">Uncharacterized protein</fullName>
    </submittedName>
</protein>
<organism evidence="1">
    <name type="scientific">Siphoviridae sp. ctGyV19</name>
    <dbReference type="NCBI Taxonomy" id="2826225"/>
    <lineage>
        <taxon>Viruses</taxon>
        <taxon>Duplodnaviria</taxon>
        <taxon>Heunggongvirae</taxon>
        <taxon>Uroviricota</taxon>
        <taxon>Caudoviricetes</taxon>
    </lineage>
</organism>
<proteinExistence type="predicted"/>